<evidence type="ECO:0000256" key="4">
    <source>
        <dbReference type="ARBA" id="ARBA00022692"/>
    </source>
</evidence>
<keyword evidence="8" id="KW-0482">Metalloprotease</keyword>
<feature type="transmembrane region" description="Helical" evidence="10">
    <location>
        <begin position="383"/>
        <end position="412"/>
    </location>
</feature>
<dbReference type="GO" id="GO:0004222">
    <property type="term" value="F:metalloendopeptidase activity"/>
    <property type="evidence" value="ECO:0007669"/>
    <property type="project" value="InterPro"/>
</dbReference>
<evidence type="ECO:0000256" key="6">
    <source>
        <dbReference type="ARBA" id="ARBA00022833"/>
    </source>
</evidence>
<dbReference type="InterPro" id="IPR004387">
    <property type="entry name" value="Pept_M50_Zn"/>
</dbReference>
<dbReference type="InterPro" id="IPR041489">
    <property type="entry name" value="PDZ_6"/>
</dbReference>
<evidence type="ECO:0000256" key="10">
    <source>
        <dbReference type="SAM" id="Phobius"/>
    </source>
</evidence>
<dbReference type="Gene3D" id="2.30.42.10">
    <property type="match status" value="2"/>
</dbReference>
<dbReference type="EMBL" id="UINC01006700">
    <property type="protein sequence ID" value="SVA29115.1"/>
    <property type="molecule type" value="Genomic_DNA"/>
</dbReference>
<evidence type="ECO:0000256" key="5">
    <source>
        <dbReference type="ARBA" id="ARBA00022801"/>
    </source>
</evidence>
<dbReference type="InterPro" id="IPR036034">
    <property type="entry name" value="PDZ_sf"/>
</dbReference>
<sequence length="453" mass="50330">MDFLFSIIAFIVLVGVLVAIHEYGHYLAARLCNVKVLRYSIGFGKVFWSKKIGRDQTEYCLSAIPLGGYVQLLDERNDEVDESELHRAFNTQSATKRIFILCAGPFANFLFSIVAYMTMFSIGIPGVIPIIGDVEPDSIAWQSNLRSEDKIVNIGGKNVKTWQDSLISMIGDILDDEHIKITAIDKSGNNKTVVLDVTGRTKELTSPNTLMPGLGFKPFIPTIKPIIESVIPDGPADKADLMSGDIILKVNDIDIKNWNHFSEIITTNPNQNIDVEIKRLDKFYQTTVFLDSRTDDANQGFIGLRARIDENEIKKYQAIQQYGFPENLTMALNQTNQMIILTLNMLGKMVTGQISGKNLSGPIGIAKDAGTVAKRGLIATLSFMAIISISLGILNLFPLPILDGGQILFVLIEKLIRRPIPEKIQIIFQQIGVGALLFLMVFAVYNDLIRIFS</sequence>
<evidence type="ECO:0000256" key="7">
    <source>
        <dbReference type="ARBA" id="ARBA00022989"/>
    </source>
</evidence>
<name>A0A381ULT0_9ZZZZ</name>
<feature type="domain" description="PDZ" evidence="11">
    <location>
        <begin position="226"/>
        <end position="260"/>
    </location>
</feature>
<accession>A0A381ULT0</accession>
<comment type="cofactor">
    <cofactor evidence="1">
        <name>Zn(2+)</name>
        <dbReference type="ChEBI" id="CHEBI:29105"/>
    </cofactor>
</comment>
<keyword evidence="9 10" id="KW-0472">Membrane</keyword>
<dbReference type="Pfam" id="PF17820">
    <property type="entry name" value="PDZ_6"/>
    <property type="match status" value="1"/>
</dbReference>
<dbReference type="PANTHER" id="PTHR42837">
    <property type="entry name" value="REGULATOR OF SIGMA-E PROTEASE RSEP"/>
    <property type="match status" value="1"/>
</dbReference>
<evidence type="ECO:0000259" key="11">
    <source>
        <dbReference type="PROSITE" id="PS50106"/>
    </source>
</evidence>
<dbReference type="Pfam" id="PF02163">
    <property type="entry name" value="Peptidase_M50"/>
    <property type="match status" value="1"/>
</dbReference>
<reference evidence="12" key="1">
    <citation type="submission" date="2018-05" db="EMBL/GenBank/DDBJ databases">
        <authorList>
            <person name="Lanie J.A."/>
            <person name="Ng W.-L."/>
            <person name="Kazmierczak K.M."/>
            <person name="Andrzejewski T.M."/>
            <person name="Davidsen T.M."/>
            <person name="Wayne K.J."/>
            <person name="Tettelin H."/>
            <person name="Glass J.I."/>
            <person name="Rusch D."/>
            <person name="Podicherti R."/>
            <person name="Tsui H.-C.T."/>
            <person name="Winkler M.E."/>
        </authorList>
    </citation>
    <scope>NUCLEOTIDE SEQUENCE</scope>
</reference>
<dbReference type="GO" id="GO:0006508">
    <property type="term" value="P:proteolysis"/>
    <property type="evidence" value="ECO:0007669"/>
    <property type="project" value="UniProtKB-KW"/>
</dbReference>
<keyword evidence="6" id="KW-0862">Zinc</keyword>
<gene>
    <name evidence="12" type="ORF">METZ01_LOCUS81969</name>
</gene>
<comment type="subcellular location">
    <subcellularLocation>
        <location evidence="2">Membrane</location>
        <topology evidence="2">Multi-pass membrane protein</topology>
    </subcellularLocation>
</comment>
<evidence type="ECO:0000256" key="8">
    <source>
        <dbReference type="ARBA" id="ARBA00023049"/>
    </source>
</evidence>
<evidence type="ECO:0000256" key="1">
    <source>
        <dbReference type="ARBA" id="ARBA00001947"/>
    </source>
</evidence>
<keyword evidence="4 10" id="KW-0812">Transmembrane</keyword>
<dbReference type="GO" id="GO:0016020">
    <property type="term" value="C:membrane"/>
    <property type="evidence" value="ECO:0007669"/>
    <property type="project" value="UniProtKB-SubCell"/>
</dbReference>
<dbReference type="SMART" id="SM00228">
    <property type="entry name" value="PDZ"/>
    <property type="match status" value="2"/>
</dbReference>
<keyword evidence="3" id="KW-0645">Protease</keyword>
<feature type="transmembrane region" description="Helical" evidence="10">
    <location>
        <begin position="424"/>
        <end position="445"/>
    </location>
</feature>
<dbReference type="SUPFAM" id="SSF50156">
    <property type="entry name" value="PDZ domain-like"/>
    <property type="match status" value="2"/>
</dbReference>
<evidence type="ECO:0000313" key="12">
    <source>
        <dbReference type="EMBL" id="SVA29115.1"/>
    </source>
</evidence>
<dbReference type="InterPro" id="IPR008915">
    <property type="entry name" value="Peptidase_M50"/>
</dbReference>
<evidence type="ECO:0000256" key="3">
    <source>
        <dbReference type="ARBA" id="ARBA00022670"/>
    </source>
</evidence>
<dbReference type="PROSITE" id="PS50106">
    <property type="entry name" value="PDZ"/>
    <property type="match status" value="1"/>
</dbReference>
<keyword evidence="5" id="KW-0378">Hydrolase</keyword>
<dbReference type="AlphaFoldDB" id="A0A381ULT0"/>
<evidence type="ECO:0000256" key="2">
    <source>
        <dbReference type="ARBA" id="ARBA00004141"/>
    </source>
</evidence>
<dbReference type="InterPro" id="IPR001478">
    <property type="entry name" value="PDZ"/>
</dbReference>
<dbReference type="NCBIfam" id="TIGR00054">
    <property type="entry name" value="RIP metalloprotease RseP"/>
    <property type="match status" value="1"/>
</dbReference>
<evidence type="ECO:0000256" key="9">
    <source>
        <dbReference type="ARBA" id="ARBA00023136"/>
    </source>
</evidence>
<dbReference type="PANTHER" id="PTHR42837:SF2">
    <property type="entry name" value="MEMBRANE METALLOPROTEASE ARASP2, CHLOROPLASTIC-RELATED"/>
    <property type="match status" value="1"/>
</dbReference>
<proteinExistence type="predicted"/>
<keyword evidence="7 10" id="KW-1133">Transmembrane helix</keyword>
<organism evidence="12">
    <name type="scientific">marine metagenome</name>
    <dbReference type="NCBI Taxonomy" id="408172"/>
    <lineage>
        <taxon>unclassified sequences</taxon>
        <taxon>metagenomes</taxon>
        <taxon>ecological metagenomes</taxon>
    </lineage>
</organism>
<dbReference type="CDD" id="cd06163">
    <property type="entry name" value="S2P-M50_PDZ_RseP-like"/>
    <property type="match status" value="2"/>
</dbReference>
<protein>
    <recommendedName>
        <fullName evidence="11">PDZ domain-containing protein</fullName>
    </recommendedName>
</protein>